<dbReference type="Proteomes" id="UP000005286">
    <property type="component" value="Unassembled WGS sequence"/>
</dbReference>
<dbReference type="PATRIC" id="fig|879305.3.peg.919"/>
<sequence length="123" mass="14316">MEFDSNRPIYLQLLEDFRIKISVGEWEAGGKILPVRDLAKTYEVNPNTVQRALQELEREGLCESRRTAGRFVTDDKKKIKSLTGKTFETLADDFVEGSINLNLEKDEALRLLKNYWEENYDNN</sequence>
<keyword evidence="6" id="KW-1185">Reference proteome</keyword>
<name>F0GVT8_9FIRM</name>
<dbReference type="Gene3D" id="1.10.10.10">
    <property type="entry name" value="Winged helix-like DNA-binding domain superfamily/Winged helix DNA-binding domain"/>
    <property type="match status" value="1"/>
</dbReference>
<dbReference type="CDD" id="cd07377">
    <property type="entry name" value="WHTH_GntR"/>
    <property type="match status" value="1"/>
</dbReference>
<gene>
    <name evidence="5" type="ORF">HMPREF9290_0694</name>
</gene>
<protein>
    <submittedName>
        <fullName evidence="5">Transcriptional regulator, GntR family</fullName>
    </submittedName>
</protein>
<dbReference type="InterPro" id="IPR000524">
    <property type="entry name" value="Tscrpt_reg_HTH_GntR"/>
</dbReference>
<keyword evidence="1" id="KW-0805">Transcription regulation</keyword>
<dbReference type="GO" id="GO:0003677">
    <property type="term" value="F:DNA binding"/>
    <property type="evidence" value="ECO:0007669"/>
    <property type="project" value="UniProtKB-KW"/>
</dbReference>
<keyword evidence="2" id="KW-0238">DNA-binding</keyword>
<reference evidence="5 6" key="1">
    <citation type="submission" date="2011-01" db="EMBL/GenBank/DDBJ databases">
        <authorList>
            <person name="Durkin A.S."/>
            <person name="Madupu R."/>
            <person name="Torralba M."/>
            <person name="Gillis M."/>
            <person name="Methe B."/>
            <person name="Sutton G."/>
            <person name="Nelson K.E."/>
        </authorList>
    </citation>
    <scope>NUCLEOTIDE SEQUENCE [LARGE SCALE GENOMIC DNA]</scope>
    <source>
        <strain evidence="5 6">ACS-065-V-Col13</strain>
    </source>
</reference>
<dbReference type="AlphaFoldDB" id="F0GVT8"/>
<evidence type="ECO:0000256" key="3">
    <source>
        <dbReference type="ARBA" id="ARBA00023163"/>
    </source>
</evidence>
<dbReference type="Pfam" id="PF00392">
    <property type="entry name" value="GntR"/>
    <property type="match status" value="1"/>
</dbReference>
<evidence type="ECO:0000313" key="6">
    <source>
        <dbReference type="Proteomes" id="UP000005286"/>
    </source>
</evidence>
<keyword evidence="3" id="KW-0804">Transcription</keyword>
<dbReference type="InterPro" id="IPR036390">
    <property type="entry name" value="WH_DNA-bd_sf"/>
</dbReference>
<evidence type="ECO:0000259" key="4">
    <source>
        <dbReference type="PROSITE" id="PS50949"/>
    </source>
</evidence>
<dbReference type="eggNOG" id="COG1725">
    <property type="taxonomic scope" value="Bacteria"/>
</dbReference>
<organism evidence="5 6">
    <name type="scientific">Anaerococcus prevotii ACS-065-V-Col13</name>
    <dbReference type="NCBI Taxonomy" id="879305"/>
    <lineage>
        <taxon>Bacteria</taxon>
        <taxon>Bacillati</taxon>
        <taxon>Bacillota</taxon>
        <taxon>Tissierellia</taxon>
        <taxon>Tissierellales</taxon>
        <taxon>Peptoniphilaceae</taxon>
        <taxon>Anaerococcus</taxon>
    </lineage>
</organism>
<dbReference type="SMART" id="SM00345">
    <property type="entry name" value="HTH_GNTR"/>
    <property type="match status" value="1"/>
</dbReference>
<accession>F0GVT8</accession>
<dbReference type="GO" id="GO:0003700">
    <property type="term" value="F:DNA-binding transcription factor activity"/>
    <property type="evidence" value="ECO:0007669"/>
    <property type="project" value="InterPro"/>
</dbReference>
<evidence type="ECO:0000256" key="2">
    <source>
        <dbReference type="ARBA" id="ARBA00023125"/>
    </source>
</evidence>
<evidence type="ECO:0000313" key="5">
    <source>
        <dbReference type="EMBL" id="EGC82084.1"/>
    </source>
</evidence>
<dbReference type="EMBL" id="AEXM01000018">
    <property type="protein sequence ID" value="EGC82084.1"/>
    <property type="molecule type" value="Genomic_DNA"/>
</dbReference>
<dbReference type="PANTHER" id="PTHR38445">
    <property type="entry name" value="HTH-TYPE TRANSCRIPTIONAL REPRESSOR YTRA"/>
    <property type="match status" value="1"/>
</dbReference>
<proteinExistence type="predicted"/>
<dbReference type="SUPFAM" id="SSF46785">
    <property type="entry name" value="Winged helix' DNA-binding domain"/>
    <property type="match status" value="1"/>
</dbReference>
<dbReference type="PROSITE" id="PS50949">
    <property type="entry name" value="HTH_GNTR"/>
    <property type="match status" value="1"/>
</dbReference>
<dbReference type="RefSeq" id="WP_004834906.1">
    <property type="nucleotide sequence ID" value="NZ_AEXM01000018.1"/>
</dbReference>
<dbReference type="STRING" id="879305.HMPREF9290_0694"/>
<dbReference type="PANTHER" id="PTHR38445:SF6">
    <property type="entry name" value="GNTR-FAMILY TRANSCRIPTIONAL REGULATOR"/>
    <property type="match status" value="1"/>
</dbReference>
<dbReference type="InterPro" id="IPR036388">
    <property type="entry name" value="WH-like_DNA-bd_sf"/>
</dbReference>
<comment type="caution">
    <text evidence="5">The sequence shown here is derived from an EMBL/GenBank/DDBJ whole genome shotgun (WGS) entry which is preliminary data.</text>
</comment>
<feature type="domain" description="HTH gntR-type" evidence="4">
    <location>
        <begin position="7"/>
        <end position="75"/>
    </location>
</feature>
<evidence type="ECO:0000256" key="1">
    <source>
        <dbReference type="ARBA" id="ARBA00023015"/>
    </source>
</evidence>